<reference evidence="10" key="1">
    <citation type="submission" date="2020-10" db="EMBL/GenBank/DDBJ databases">
        <authorList>
            <person name="Gilroy R."/>
        </authorList>
    </citation>
    <scope>NUCLEOTIDE SEQUENCE</scope>
    <source>
        <strain evidence="10">ChiSjej4B22-8148</strain>
    </source>
</reference>
<comment type="cofactor">
    <cofactor evidence="3">
        <name>Zn(2+)</name>
        <dbReference type="ChEBI" id="CHEBI:29105"/>
    </cofactor>
</comment>
<proteinExistence type="inferred from homology"/>
<comment type="cofactor">
    <cofactor evidence="1">
        <name>Co(2+)</name>
        <dbReference type="ChEBI" id="CHEBI:48828"/>
    </cofactor>
</comment>
<evidence type="ECO:0000313" key="10">
    <source>
        <dbReference type="EMBL" id="HIR14882.1"/>
    </source>
</evidence>
<dbReference type="EMBL" id="DVGK01000156">
    <property type="protein sequence ID" value="HIR14882.1"/>
    <property type="molecule type" value="Genomic_DNA"/>
</dbReference>
<keyword evidence="5 10" id="KW-0031">Aminopeptidase</keyword>
<dbReference type="Pfam" id="PF02073">
    <property type="entry name" value="Peptidase_M29"/>
    <property type="match status" value="1"/>
</dbReference>
<evidence type="ECO:0000256" key="3">
    <source>
        <dbReference type="ARBA" id="ARBA00001947"/>
    </source>
</evidence>
<organism evidence="10 11">
    <name type="scientific">Candidatus Choladousia intestinavium</name>
    <dbReference type="NCBI Taxonomy" id="2840727"/>
    <lineage>
        <taxon>Bacteria</taxon>
        <taxon>Bacillati</taxon>
        <taxon>Bacillota</taxon>
        <taxon>Clostridia</taxon>
        <taxon>Lachnospirales</taxon>
        <taxon>Lachnospiraceae</taxon>
        <taxon>Lachnospiraceae incertae sedis</taxon>
        <taxon>Candidatus Choladousia</taxon>
    </lineage>
</organism>
<dbReference type="InterPro" id="IPR000787">
    <property type="entry name" value="Peptidase_M29"/>
</dbReference>
<comment type="cofactor">
    <cofactor evidence="2">
        <name>Mg(2+)</name>
        <dbReference type="ChEBI" id="CHEBI:18420"/>
    </cofactor>
</comment>
<evidence type="ECO:0000313" key="11">
    <source>
        <dbReference type="Proteomes" id="UP000886757"/>
    </source>
</evidence>
<dbReference type="AlphaFoldDB" id="A0A9D1AEP9"/>
<gene>
    <name evidence="10" type="ORF">IAB31_13285</name>
</gene>
<accession>A0A9D1AEP9</accession>
<dbReference type="InterPro" id="IPR035097">
    <property type="entry name" value="M29_N-terminal"/>
</dbReference>
<comment type="caution">
    <text evidence="10">The sequence shown here is derived from an EMBL/GenBank/DDBJ whole genome shotgun (WGS) entry which is preliminary data.</text>
</comment>
<evidence type="ECO:0000256" key="6">
    <source>
        <dbReference type="ARBA" id="ARBA00022670"/>
    </source>
</evidence>
<dbReference type="Proteomes" id="UP000886757">
    <property type="component" value="Unassembled WGS sequence"/>
</dbReference>
<dbReference type="PANTHER" id="PTHR34448">
    <property type="entry name" value="AMINOPEPTIDASE"/>
    <property type="match status" value="1"/>
</dbReference>
<keyword evidence="6" id="KW-0645">Protease</keyword>
<protein>
    <submittedName>
        <fullName evidence="10">Aminopeptidase</fullName>
    </submittedName>
</protein>
<dbReference type="InterPro" id="IPR052170">
    <property type="entry name" value="M29_Exopeptidase"/>
</dbReference>
<evidence type="ECO:0000256" key="4">
    <source>
        <dbReference type="ARBA" id="ARBA00008236"/>
    </source>
</evidence>
<keyword evidence="7" id="KW-0479">Metal-binding</keyword>
<name>A0A9D1AEP9_9FIRM</name>
<keyword evidence="8" id="KW-0378">Hydrolase</keyword>
<dbReference type="Gene3D" id="3.40.1830.10">
    <property type="entry name" value="Thermophilic metalloprotease (M29)"/>
    <property type="match status" value="1"/>
</dbReference>
<dbReference type="PANTHER" id="PTHR34448:SF1">
    <property type="entry name" value="BLL6088 PROTEIN"/>
    <property type="match status" value="1"/>
</dbReference>
<evidence type="ECO:0000256" key="5">
    <source>
        <dbReference type="ARBA" id="ARBA00022438"/>
    </source>
</evidence>
<dbReference type="GO" id="GO:0046872">
    <property type="term" value="F:metal ion binding"/>
    <property type="evidence" value="ECO:0007669"/>
    <property type="project" value="UniProtKB-KW"/>
</dbReference>
<evidence type="ECO:0000256" key="1">
    <source>
        <dbReference type="ARBA" id="ARBA00001941"/>
    </source>
</evidence>
<keyword evidence="9" id="KW-0482">Metalloprotease</keyword>
<dbReference type="GO" id="GO:0008237">
    <property type="term" value="F:metallopeptidase activity"/>
    <property type="evidence" value="ECO:0007669"/>
    <property type="project" value="UniProtKB-KW"/>
</dbReference>
<dbReference type="SUPFAM" id="SSF144052">
    <property type="entry name" value="Thermophilic metalloprotease-like"/>
    <property type="match status" value="1"/>
</dbReference>
<evidence type="ECO:0000256" key="7">
    <source>
        <dbReference type="ARBA" id="ARBA00022723"/>
    </source>
</evidence>
<dbReference type="GO" id="GO:0004177">
    <property type="term" value="F:aminopeptidase activity"/>
    <property type="evidence" value="ECO:0007669"/>
    <property type="project" value="UniProtKB-KW"/>
</dbReference>
<evidence type="ECO:0000256" key="8">
    <source>
        <dbReference type="ARBA" id="ARBA00022801"/>
    </source>
</evidence>
<sequence length="373" mass="42243">MEDPRIRKFAKYIIQKAVALKQGEKILIELHGDPKAAPLAKALIEESYEAGGFPYFQKYDYVLEAAVLKGTSQEHLRNVASYEIQRMKDMDAYVDIRASQNIHEWNDVPKEKMAIYNKEYWGPIHLSERCNHTKWTVIRYPNEAMAQLAGMSTEEYENFYFSACLVDYDKMGESMKPLVELMSRTDKVRIVGPKTDLTFSIKGIPVIGTNGGNNIPDGEILTAPVKDSVNGFIYYNVPSPYGGEVFRDMYLEFKDGKIVKATSNLTDKMNMIFDTDEGARYVGEFAIGVNPIITSPMLDILFDEKMTGSFHFTPGNAYDIASNGNHSAQHWDMISLQTPEYGGGEIYFDDVLIRKDGRFVLPQLNSLNPENLL</sequence>
<evidence type="ECO:0000256" key="9">
    <source>
        <dbReference type="ARBA" id="ARBA00023049"/>
    </source>
</evidence>
<comment type="similarity">
    <text evidence="4">Belongs to the peptidase M29 family.</text>
</comment>
<evidence type="ECO:0000256" key="2">
    <source>
        <dbReference type="ARBA" id="ARBA00001946"/>
    </source>
</evidence>
<dbReference type="GO" id="GO:0006508">
    <property type="term" value="P:proteolysis"/>
    <property type="evidence" value="ECO:0007669"/>
    <property type="project" value="UniProtKB-KW"/>
</dbReference>
<reference evidence="10" key="2">
    <citation type="journal article" date="2021" name="PeerJ">
        <title>Extensive microbial diversity within the chicken gut microbiome revealed by metagenomics and culture.</title>
        <authorList>
            <person name="Gilroy R."/>
            <person name="Ravi A."/>
            <person name="Getino M."/>
            <person name="Pursley I."/>
            <person name="Horton D.L."/>
            <person name="Alikhan N.F."/>
            <person name="Baker D."/>
            <person name="Gharbi K."/>
            <person name="Hall N."/>
            <person name="Watson M."/>
            <person name="Adriaenssens E.M."/>
            <person name="Foster-Nyarko E."/>
            <person name="Jarju S."/>
            <person name="Secka A."/>
            <person name="Antonio M."/>
            <person name="Oren A."/>
            <person name="Chaudhuri R.R."/>
            <person name="La Ragione R."/>
            <person name="Hildebrand F."/>
            <person name="Pallen M.J."/>
        </authorList>
    </citation>
    <scope>NUCLEOTIDE SEQUENCE</scope>
    <source>
        <strain evidence="10">ChiSjej4B22-8148</strain>
    </source>
</reference>